<dbReference type="OMA" id="LDWAAYV"/>
<dbReference type="GeneID" id="119739344"/>
<protein>
    <recommendedName>
        <fullName evidence="1">Craniofacial development protein 1</fullName>
    </recommendedName>
    <alternativeName>
        <fullName evidence="2">Bucentaur</fullName>
    </alternativeName>
</protein>
<dbReference type="AlphaFoldDB" id="A0A914B2M9"/>
<evidence type="ECO:0000313" key="6">
    <source>
        <dbReference type="Proteomes" id="UP000887568"/>
    </source>
</evidence>
<sequence length="319" mass="35128">MICEPEDDDYSSDEDEDYLPSGEASEGESEDDDVEEEEGCEGGEVKVQQKSKVKKGRSKRKRRQTPEIKRSRTGGIQLPEKEGTEGPAHEKDAEEAVGTLFKEEELRAAEMRKEEKQKQKADDLWSSFMKDVGQKPKAKMQSSGRDSSSSSGAASKQMTSGTNGRETKPEKNETTSSAVKKTVTVTKVFDFAGEEVKVTTEVSADSKEAKELLQPSPPTKDAAAVAGVAPQSTSSTGSKRPGGGLSSVLGLINKKPKISVLEKSRLDWNNFTTKQGITDELKLHNKGKEGYIEKQKFLAQADQRQYEKERDVRMGLDKR</sequence>
<dbReference type="Proteomes" id="UP000887568">
    <property type="component" value="Unplaced"/>
</dbReference>
<evidence type="ECO:0000313" key="5">
    <source>
        <dbReference type="EnsemblMetazoa" id="XP_038070168.1"/>
    </source>
</evidence>
<dbReference type="CTD" id="10428"/>
<dbReference type="Pfam" id="PF07572">
    <property type="entry name" value="BCNT"/>
    <property type="match status" value="1"/>
</dbReference>
<dbReference type="PANTHER" id="PTHR48407:SF1">
    <property type="entry name" value="CRANIOFACIAL DEVELOPMENT PROTEIN 1"/>
    <property type="match status" value="1"/>
</dbReference>
<evidence type="ECO:0000259" key="4">
    <source>
        <dbReference type="PROSITE" id="PS51279"/>
    </source>
</evidence>
<feature type="compositionally biased region" description="Acidic residues" evidence="3">
    <location>
        <begin position="25"/>
        <end position="41"/>
    </location>
</feature>
<feature type="domain" description="BCNT-C" evidence="4">
    <location>
        <begin position="238"/>
        <end position="319"/>
    </location>
</feature>
<evidence type="ECO:0000256" key="3">
    <source>
        <dbReference type="SAM" id="MobiDB-lite"/>
    </source>
</evidence>
<evidence type="ECO:0000256" key="2">
    <source>
        <dbReference type="ARBA" id="ARBA00030244"/>
    </source>
</evidence>
<feature type="compositionally biased region" description="Acidic residues" evidence="3">
    <location>
        <begin position="1"/>
        <end position="18"/>
    </location>
</feature>
<feature type="compositionally biased region" description="Basic and acidic residues" evidence="3">
    <location>
        <begin position="101"/>
        <end position="123"/>
    </location>
</feature>
<organism evidence="5 6">
    <name type="scientific">Patiria miniata</name>
    <name type="common">Bat star</name>
    <name type="synonym">Asterina miniata</name>
    <dbReference type="NCBI Taxonomy" id="46514"/>
    <lineage>
        <taxon>Eukaryota</taxon>
        <taxon>Metazoa</taxon>
        <taxon>Echinodermata</taxon>
        <taxon>Eleutherozoa</taxon>
        <taxon>Asterozoa</taxon>
        <taxon>Asteroidea</taxon>
        <taxon>Valvatacea</taxon>
        <taxon>Valvatida</taxon>
        <taxon>Asterinidae</taxon>
        <taxon>Patiria</taxon>
    </lineage>
</organism>
<dbReference type="OrthoDB" id="445677at2759"/>
<dbReference type="InterPro" id="IPR011421">
    <property type="entry name" value="BCNT-C"/>
</dbReference>
<evidence type="ECO:0000256" key="1">
    <source>
        <dbReference type="ARBA" id="ARBA00019033"/>
    </source>
</evidence>
<feature type="compositionally biased region" description="Basic and acidic residues" evidence="3">
    <location>
        <begin position="199"/>
        <end position="211"/>
    </location>
</feature>
<keyword evidence="6" id="KW-1185">Reference proteome</keyword>
<dbReference type="EnsemblMetazoa" id="XM_038214240.1">
    <property type="protein sequence ID" value="XP_038070168.1"/>
    <property type="gene ID" value="LOC119739344"/>
</dbReference>
<feature type="region of interest" description="Disordered" evidence="3">
    <location>
        <begin position="199"/>
        <end position="249"/>
    </location>
</feature>
<accession>A0A914B2M9</accession>
<feature type="compositionally biased region" description="Basic residues" evidence="3">
    <location>
        <begin position="49"/>
        <end position="63"/>
    </location>
</feature>
<proteinExistence type="predicted"/>
<dbReference type="InterPro" id="IPR027124">
    <property type="entry name" value="Swc5/CFDP1/2"/>
</dbReference>
<dbReference type="GO" id="GO:0000812">
    <property type="term" value="C:Swr1 complex"/>
    <property type="evidence" value="ECO:0007669"/>
    <property type="project" value="TreeGrafter"/>
</dbReference>
<name>A0A914B2M9_PATMI</name>
<reference evidence="5" key="1">
    <citation type="submission" date="2022-11" db="UniProtKB">
        <authorList>
            <consortium name="EnsemblMetazoa"/>
        </authorList>
    </citation>
    <scope>IDENTIFICATION</scope>
</reference>
<dbReference type="PROSITE" id="PS51279">
    <property type="entry name" value="BCNT_C"/>
    <property type="match status" value="1"/>
</dbReference>
<dbReference type="RefSeq" id="XP_038070168.1">
    <property type="nucleotide sequence ID" value="XM_038214240.1"/>
</dbReference>
<feature type="compositionally biased region" description="Basic and acidic residues" evidence="3">
    <location>
        <begin position="79"/>
        <end position="94"/>
    </location>
</feature>
<feature type="region of interest" description="Disordered" evidence="3">
    <location>
        <begin position="1"/>
        <end position="179"/>
    </location>
</feature>
<feature type="compositionally biased region" description="Low complexity" evidence="3">
    <location>
        <begin position="142"/>
        <end position="155"/>
    </location>
</feature>
<dbReference type="PANTHER" id="PTHR48407">
    <property type="entry name" value="CRANIOFACIAL DEVELOPMENT PROTEIN 1"/>
    <property type="match status" value="1"/>
</dbReference>